<comment type="subcellular location">
    <subcellularLocation>
        <location evidence="1">Membrane</location>
    </subcellularLocation>
</comment>
<dbReference type="OMA" id="CHIDKSE"/>
<dbReference type="GO" id="GO:0008528">
    <property type="term" value="F:G protein-coupled peptide receptor activity"/>
    <property type="evidence" value="ECO:0007669"/>
    <property type="project" value="InterPro"/>
</dbReference>
<evidence type="ECO:0000259" key="6">
    <source>
        <dbReference type="PROSITE" id="PS50262"/>
    </source>
</evidence>
<keyword evidence="3 5" id="KW-1133">Transmembrane helix</keyword>
<dbReference type="PANTHER" id="PTHR46273:SF11">
    <property type="entry name" value="G-PROTEIN COUPLED RECEPTORS FAMILY 1 PROFILE DOMAIN-CONTAINING PROTEIN"/>
    <property type="match status" value="1"/>
</dbReference>
<protein>
    <recommendedName>
        <fullName evidence="6">G-protein coupled receptors family 1 profile domain-containing protein</fullName>
    </recommendedName>
</protein>
<feature type="transmembrane region" description="Helical" evidence="5">
    <location>
        <begin position="12"/>
        <end position="30"/>
    </location>
</feature>
<feature type="transmembrane region" description="Helical" evidence="5">
    <location>
        <begin position="122"/>
        <end position="143"/>
    </location>
</feature>
<dbReference type="InterPro" id="IPR017452">
    <property type="entry name" value="GPCR_Rhodpsn_7TM"/>
</dbReference>
<dbReference type="PANTHER" id="PTHR46273">
    <property type="entry name" value="MYOSUPPRESSIN RECEPTOR 1, ISOFORM B-RELATED"/>
    <property type="match status" value="1"/>
</dbReference>
<keyword evidence="4 5" id="KW-0472">Membrane</keyword>
<evidence type="ECO:0000256" key="4">
    <source>
        <dbReference type="ARBA" id="ARBA00023136"/>
    </source>
</evidence>
<organism evidence="7 8">
    <name type="scientific">Litomosoides sigmodontis</name>
    <name type="common">Filarial nematode worm</name>
    <dbReference type="NCBI Taxonomy" id="42156"/>
    <lineage>
        <taxon>Eukaryota</taxon>
        <taxon>Metazoa</taxon>
        <taxon>Ecdysozoa</taxon>
        <taxon>Nematoda</taxon>
        <taxon>Chromadorea</taxon>
        <taxon>Rhabditida</taxon>
        <taxon>Spirurina</taxon>
        <taxon>Spiruromorpha</taxon>
        <taxon>Filarioidea</taxon>
        <taxon>Onchocercidae</taxon>
        <taxon>Litomosoides</taxon>
    </lineage>
</organism>
<dbReference type="GO" id="GO:0005886">
    <property type="term" value="C:plasma membrane"/>
    <property type="evidence" value="ECO:0007669"/>
    <property type="project" value="TreeGrafter"/>
</dbReference>
<dbReference type="SUPFAM" id="SSF81321">
    <property type="entry name" value="Family A G protein-coupled receptor-like"/>
    <property type="match status" value="1"/>
</dbReference>
<accession>A0A3P6U4Y0</accession>
<evidence type="ECO:0000256" key="3">
    <source>
        <dbReference type="ARBA" id="ARBA00022989"/>
    </source>
</evidence>
<feature type="transmembrane region" description="Helical" evidence="5">
    <location>
        <begin position="163"/>
        <end position="182"/>
    </location>
</feature>
<dbReference type="OrthoDB" id="5864054at2759"/>
<feature type="domain" description="G-protein coupled receptors family 1 profile" evidence="6">
    <location>
        <begin position="1"/>
        <end position="179"/>
    </location>
</feature>
<proteinExistence type="predicted"/>
<evidence type="ECO:0000313" key="8">
    <source>
        <dbReference type="Proteomes" id="UP000277928"/>
    </source>
</evidence>
<dbReference type="EMBL" id="UYRX01000055">
    <property type="protein sequence ID" value="VDK71721.1"/>
    <property type="molecule type" value="Genomic_DNA"/>
</dbReference>
<dbReference type="STRING" id="42156.A0A3P6U4Y0"/>
<dbReference type="InterPro" id="IPR053219">
    <property type="entry name" value="GPCR_Dmsr-1"/>
</dbReference>
<dbReference type="Proteomes" id="UP000277928">
    <property type="component" value="Unassembled WGS sequence"/>
</dbReference>
<evidence type="ECO:0000256" key="5">
    <source>
        <dbReference type="SAM" id="Phobius"/>
    </source>
</evidence>
<evidence type="ECO:0000256" key="1">
    <source>
        <dbReference type="ARBA" id="ARBA00004370"/>
    </source>
</evidence>
<keyword evidence="2 5" id="KW-0812">Transmembrane</keyword>
<dbReference type="Gene3D" id="1.20.1070.10">
    <property type="entry name" value="Rhodopsin 7-helix transmembrane proteins"/>
    <property type="match status" value="1"/>
</dbReference>
<keyword evidence="8" id="KW-1185">Reference proteome</keyword>
<evidence type="ECO:0000313" key="7">
    <source>
        <dbReference type="EMBL" id="VDK71721.1"/>
    </source>
</evidence>
<reference evidence="7 8" key="1">
    <citation type="submission" date="2018-08" db="EMBL/GenBank/DDBJ databases">
        <authorList>
            <person name="Laetsch R D."/>
            <person name="Stevens L."/>
            <person name="Kumar S."/>
            <person name="Blaxter L. M."/>
        </authorList>
    </citation>
    <scope>NUCLEOTIDE SEQUENCE [LARGE SCALE GENOMIC DNA]</scope>
</reference>
<gene>
    <name evidence="7" type="ORF">NLS_LOCUS1531</name>
</gene>
<dbReference type="AlphaFoldDB" id="A0A3P6U4Y0"/>
<feature type="transmembrane region" description="Helical" evidence="5">
    <location>
        <begin position="74"/>
        <end position="97"/>
    </location>
</feature>
<sequence>MRNDEEQAKCLRTIILINVGSVALCVPFFFNSEVCKVSSHRECSARYPLERDRPAHELAFTILASSTALGQVNFWLLGIMCKLIPCAVMIAMTVLLIQKLRQVQLLTLRFTTPTREKKYRRITYIIMVIMINFVVVELPQGVISVLSSVMGTSFVRSELLGDLFDIFSLLNSCVTFGLFCSMSSRIRNGFARGLFTFIHKFFRQTFHRLRHISVMVESSNSNNTWPKVQLKIMSDKVVSHNANS</sequence>
<dbReference type="InterPro" id="IPR019427">
    <property type="entry name" value="7TM_GPCR_serpentine_rcpt_Srw"/>
</dbReference>
<dbReference type="Pfam" id="PF10324">
    <property type="entry name" value="7TM_GPCR_Srw"/>
    <property type="match status" value="1"/>
</dbReference>
<name>A0A3P6U4Y0_LITSI</name>
<evidence type="ECO:0000256" key="2">
    <source>
        <dbReference type="ARBA" id="ARBA00022692"/>
    </source>
</evidence>
<dbReference type="PROSITE" id="PS50262">
    <property type="entry name" value="G_PROTEIN_RECEP_F1_2"/>
    <property type="match status" value="1"/>
</dbReference>